<accession>A0A2T4A6B0</accession>
<reference evidence="1 2" key="1">
    <citation type="submission" date="2016-07" db="EMBL/GenBank/DDBJ databases">
        <title>Multiple horizontal gene transfer events from other fungi enriched the ability of initially mycotrophic Trichoderma (Ascomycota) to feed on dead plant biomass.</title>
        <authorList>
            <consortium name="DOE Joint Genome Institute"/>
            <person name="Aerts A."/>
            <person name="Atanasova L."/>
            <person name="Chenthamara K."/>
            <person name="Zhang J."/>
            <person name="Grujic M."/>
            <person name="Henrissat B."/>
            <person name="Kuo A."/>
            <person name="Salamov A."/>
            <person name="Lipzen A."/>
            <person name="Labutti K."/>
            <person name="Barry K."/>
            <person name="Miao Y."/>
            <person name="Rahimi M.J."/>
            <person name="Shen Q."/>
            <person name="Grigoriev I.V."/>
            <person name="Kubicek C.P."/>
            <person name="Druzhinina I.S."/>
        </authorList>
    </citation>
    <scope>NUCLEOTIDE SEQUENCE [LARGE SCALE GENOMIC DNA]</scope>
    <source>
        <strain evidence="1 2">CBS 226.95</strain>
    </source>
</reference>
<gene>
    <name evidence="1" type="ORF">M431DRAFT_467225</name>
</gene>
<evidence type="ECO:0000313" key="2">
    <source>
        <dbReference type="Proteomes" id="UP000241690"/>
    </source>
</evidence>
<dbReference type="Proteomes" id="UP000241690">
    <property type="component" value="Unassembled WGS sequence"/>
</dbReference>
<evidence type="ECO:0000313" key="1">
    <source>
        <dbReference type="EMBL" id="PTB52614.1"/>
    </source>
</evidence>
<dbReference type="AlphaFoldDB" id="A0A2T4A6B0"/>
<keyword evidence="2" id="KW-1185">Reference proteome</keyword>
<dbReference type="GeneID" id="36623971"/>
<proteinExistence type="predicted"/>
<dbReference type="EMBL" id="KZ679683">
    <property type="protein sequence ID" value="PTB52614.1"/>
    <property type="molecule type" value="Genomic_DNA"/>
</dbReference>
<protein>
    <submittedName>
        <fullName evidence="1">Uncharacterized protein</fullName>
    </submittedName>
</protein>
<organism evidence="1 2">
    <name type="scientific">Trichoderma harzianum CBS 226.95</name>
    <dbReference type="NCBI Taxonomy" id="983964"/>
    <lineage>
        <taxon>Eukaryota</taxon>
        <taxon>Fungi</taxon>
        <taxon>Dikarya</taxon>
        <taxon>Ascomycota</taxon>
        <taxon>Pezizomycotina</taxon>
        <taxon>Sordariomycetes</taxon>
        <taxon>Hypocreomycetidae</taxon>
        <taxon>Hypocreales</taxon>
        <taxon>Hypocreaceae</taxon>
        <taxon>Trichoderma</taxon>
    </lineage>
</organism>
<name>A0A2T4A6B0_TRIHA</name>
<sequence length="185" mass="20643">MRSSLLSCGLEITRFVQFRASIRSFPAPPSHAPGARFRPTTAVRLDEVPKGSRARKGLHFARDLLPPVGCFCGCHLQGTTRNRIIAVAINQRPNSVWRSGVLDRRYRGQGCCDGLLAIGKGLLDHWTPQPGCDNDRTHLVLMREGNDIRVGQLLRVFFHRIASFTRSNAGPCGTSLRRLLIRRFA</sequence>
<dbReference type="RefSeq" id="XP_024772291.1">
    <property type="nucleotide sequence ID" value="XM_024915403.1"/>
</dbReference>